<accession>A0A2N7XA38</accession>
<dbReference type="InterPro" id="IPR029154">
    <property type="entry name" value="HIBADH-like_NADP-bd"/>
</dbReference>
<protein>
    <submittedName>
        <fullName evidence="3">NAD(P)-dependent oxidoreductase</fullName>
    </submittedName>
</protein>
<comment type="caution">
    <text evidence="3">The sequence shown here is derived from an EMBL/GenBank/DDBJ whole genome shotgun (WGS) entry which is preliminary data.</text>
</comment>
<gene>
    <name evidence="3" type="ORF">C0Z20_01785</name>
</gene>
<dbReference type="Proteomes" id="UP000235777">
    <property type="component" value="Unassembled WGS sequence"/>
</dbReference>
<dbReference type="Pfam" id="PF03446">
    <property type="entry name" value="NAD_binding_2"/>
    <property type="match status" value="1"/>
</dbReference>
<dbReference type="PANTHER" id="PTHR43060:SF15">
    <property type="entry name" value="3-HYDROXYISOBUTYRATE DEHYDROGENASE-LIKE 1, MITOCHONDRIAL-RELATED"/>
    <property type="match status" value="1"/>
</dbReference>
<organism evidence="3 4">
    <name type="scientific">Trinickia symbiotica</name>
    <dbReference type="NCBI Taxonomy" id="863227"/>
    <lineage>
        <taxon>Bacteria</taxon>
        <taxon>Pseudomonadati</taxon>
        <taxon>Pseudomonadota</taxon>
        <taxon>Betaproteobacteria</taxon>
        <taxon>Burkholderiales</taxon>
        <taxon>Burkholderiaceae</taxon>
        <taxon>Trinickia</taxon>
    </lineage>
</organism>
<evidence type="ECO:0000313" key="3">
    <source>
        <dbReference type="EMBL" id="PMS38623.1"/>
    </source>
</evidence>
<evidence type="ECO:0000259" key="1">
    <source>
        <dbReference type="Pfam" id="PF03446"/>
    </source>
</evidence>
<dbReference type="InterPro" id="IPR013328">
    <property type="entry name" value="6PGD_dom2"/>
</dbReference>
<name>A0A2N7XA38_9BURK</name>
<dbReference type="Gene3D" id="1.10.1040.10">
    <property type="entry name" value="N-(1-d-carboxylethyl)-l-norvaline Dehydrogenase, domain 2"/>
    <property type="match status" value="2"/>
</dbReference>
<keyword evidence="4" id="KW-1185">Reference proteome</keyword>
<dbReference type="AlphaFoldDB" id="A0A2N7XA38"/>
<dbReference type="Gene3D" id="3.40.50.720">
    <property type="entry name" value="NAD(P)-binding Rossmann-like Domain"/>
    <property type="match status" value="1"/>
</dbReference>
<dbReference type="Pfam" id="PF14833">
    <property type="entry name" value="NAD_binding_11"/>
    <property type="match status" value="1"/>
</dbReference>
<dbReference type="RefSeq" id="WP_018439423.1">
    <property type="nucleotide sequence ID" value="NZ_KB890165.1"/>
</dbReference>
<dbReference type="EMBL" id="PNYC01000001">
    <property type="protein sequence ID" value="PMS38623.1"/>
    <property type="molecule type" value="Genomic_DNA"/>
</dbReference>
<dbReference type="InterPro" id="IPR006115">
    <property type="entry name" value="6PGDH_NADP-bd"/>
</dbReference>
<dbReference type="GO" id="GO:0051287">
    <property type="term" value="F:NAD binding"/>
    <property type="evidence" value="ECO:0007669"/>
    <property type="project" value="InterPro"/>
</dbReference>
<evidence type="ECO:0000313" key="4">
    <source>
        <dbReference type="Proteomes" id="UP000235777"/>
    </source>
</evidence>
<dbReference type="STRING" id="863227.GCA_000373005_00897"/>
<evidence type="ECO:0000259" key="2">
    <source>
        <dbReference type="Pfam" id="PF14833"/>
    </source>
</evidence>
<dbReference type="SUPFAM" id="SSF48179">
    <property type="entry name" value="6-phosphogluconate dehydrogenase C-terminal domain-like"/>
    <property type="match status" value="1"/>
</dbReference>
<feature type="domain" description="6-phosphogluconate dehydrogenase NADP-binding" evidence="1">
    <location>
        <begin position="2"/>
        <end position="160"/>
    </location>
</feature>
<reference evidence="3 4" key="1">
    <citation type="submission" date="2018-01" db="EMBL/GenBank/DDBJ databases">
        <title>Whole genome analyses suggest that Burkholderia sensu lato contains two further novel genera in the rhizoxinica-symbiotica group Mycetohabitans gen. nov., and Trinickia gen. nov.: implications for the evolution of diazotrophy and nodulation in the Burkholderiaceae.</title>
        <authorList>
            <person name="Estrada-de los Santos P."/>
            <person name="Palmer M."/>
            <person name="Chavez-Ramirez B."/>
            <person name="Beukes C."/>
            <person name="Steenkamp E.T."/>
            <person name="Hirsch A.M."/>
            <person name="Manyaka P."/>
            <person name="Maluk M."/>
            <person name="Lafos M."/>
            <person name="Crook M."/>
            <person name="Gross E."/>
            <person name="Simon M.F."/>
            <person name="Bueno dos Reis Junior F."/>
            <person name="Poole P.S."/>
            <person name="Venter S.N."/>
            <person name="James E.K."/>
        </authorList>
    </citation>
    <scope>NUCLEOTIDE SEQUENCE [LARGE SCALE GENOMIC DNA]</scope>
    <source>
        <strain evidence="3 4">JPY 581</strain>
    </source>
</reference>
<dbReference type="GO" id="GO:0050661">
    <property type="term" value="F:NADP binding"/>
    <property type="evidence" value="ECO:0007669"/>
    <property type="project" value="InterPro"/>
</dbReference>
<dbReference type="InterPro" id="IPR008927">
    <property type="entry name" value="6-PGluconate_DH-like_C_sf"/>
</dbReference>
<proteinExistence type="predicted"/>
<dbReference type="PANTHER" id="PTHR43060">
    <property type="entry name" value="3-HYDROXYISOBUTYRATE DEHYDROGENASE-LIKE 1, MITOCHONDRIAL-RELATED"/>
    <property type="match status" value="1"/>
</dbReference>
<dbReference type="OrthoDB" id="9777604at2"/>
<dbReference type="InterPro" id="IPR036291">
    <property type="entry name" value="NAD(P)-bd_dom_sf"/>
</dbReference>
<feature type="domain" description="3-hydroxyisobutyrate dehydrogenase-like NAD-binding" evidence="2">
    <location>
        <begin position="164"/>
        <end position="283"/>
    </location>
</feature>
<sequence>MNIGYIGLGALGGQLARRFLQDHQLTVWDINAAAARKLADEGASVAPTAMELAKRSDVVFLCLPRSADVKKVVFAPDGLAAGLTPGKIVVDQTSGVPDETREIATTLSQVGVLMMDAAVSASPQIVPSGNANLMVSGPDDVLSKAEQALRAITEKIFRCGSRVGDGQAMKTVNNAMNAGCRLGTLEVLAFGRKAGLTLGQMADRLAHSEAQCQITERMLPALMQGKASTDFALSLMLKDVYQALSLGMKHSSPMPITSIVQGLLQIGANLHGPGARLEDMVNVIASMAATSITASSNTSMAVPEEKSQDELLTMIVSIVSSQCRAVSYECISTGLNYGLRLEDMAEVLYSSSGWSTASRNIFHELIEGQRPGAASIDEPAGHLQEGCLYGSRIGAPLMIANETRSILERMRSQFGSAKRVDELSILYPAVAQRAA</sequence>
<dbReference type="SUPFAM" id="SSF51735">
    <property type="entry name" value="NAD(P)-binding Rossmann-fold domains"/>
    <property type="match status" value="1"/>
</dbReference>